<dbReference type="EMBL" id="KI536312">
    <property type="protein sequence ID" value="ESR62036.1"/>
    <property type="molecule type" value="Genomic_DNA"/>
</dbReference>
<dbReference type="Gramene" id="ESR62036">
    <property type="protein sequence ID" value="ESR62036"/>
    <property type="gene ID" value="CICLE_v10017337mg"/>
</dbReference>
<name>V4UIA0_CITCL</name>
<keyword evidence="2" id="KW-1185">Reference proteome</keyword>
<accession>V4UIA0</accession>
<proteinExistence type="predicted"/>
<reference evidence="1 2" key="1">
    <citation type="submission" date="2013-10" db="EMBL/GenBank/DDBJ databases">
        <authorList>
            <consortium name="International Citrus Genome Consortium"/>
            <person name="Jenkins J."/>
            <person name="Schmutz J."/>
            <person name="Prochnik S."/>
            <person name="Rokhsar D."/>
            <person name="Gmitter F."/>
            <person name="Ollitrault P."/>
            <person name="Machado M."/>
            <person name="Talon M."/>
            <person name="Wincker P."/>
            <person name="Jaillon O."/>
            <person name="Morgante M."/>
        </authorList>
    </citation>
    <scope>NUCLEOTIDE SEQUENCE</scope>
    <source>
        <strain evidence="2">cv. Clemenules</strain>
    </source>
</reference>
<dbReference type="Proteomes" id="UP000030687">
    <property type="component" value="Unassembled WGS sequence"/>
</dbReference>
<dbReference type="InParanoid" id="V4UIA0"/>
<sequence length="85" mass="10059">MKCNEAGTDMDIRQESWGGTRRKCQCLVQIKTNYFHAIVMHLEVFSTYFPLLKENKKQLSTFYPPKQKLCCSSTKEHKQLMKGYY</sequence>
<protein>
    <submittedName>
        <fullName evidence="1">Uncharacterized protein</fullName>
    </submittedName>
</protein>
<dbReference type="AlphaFoldDB" id="V4UIA0"/>
<dbReference type="KEGG" id="cic:CICLE_v10017337mg"/>
<evidence type="ECO:0000313" key="2">
    <source>
        <dbReference type="Proteomes" id="UP000030687"/>
    </source>
</evidence>
<evidence type="ECO:0000313" key="1">
    <source>
        <dbReference type="EMBL" id="ESR62036.1"/>
    </source>
</evidence>
<organism evidence="1 2">
    <name type="scientific">Citrus clementina</name>
    <name type="common">Clementine</name>
    <name type="synonym">Citrus deliciosa x Citrus sinensis</name>
    <dbReference type="NCBI Taxonomy" id="85681"/>
    <lineage>
        <taxon>Eukaryota</taxon>
        <taxon>Viridiplantae</taxon>
        <taxon>Streptophyta</taxon>
        <taxon>Embryophyta</taxon>
        <taxon>Tracheophyta</taxon>
        <taxon>Spermatophyta</taxon>
        <taxon>Magnoliopsida</taxon>
        <taxon>eudicotyledons</taxon>
        <taxon>Gunneridae</taxon>
        <taxon>Pentapetalae</taxon>
        <taxon>rosids</taxon>
        <taxon>malvids</taxon>
        <taxon>Sapindales</taxon>
        <taxon>Rutaceae</taxon>
        <taxon>Aurantioideae</taxon>
        <taxon>Citrus</taxon>
    </lineage>
</organism>
<gene>
    <name evidence="1" type="ORF">CICLE_v10017337mg</name>
</gene>